<dbReference type="Gene3D" id="1.10.1000.11">
    <property type="entry name" value="Arf Nucleotide-binding Site Opener,domain 2"/>
    <property type="match status" value="1"/>
</dbReference>
<gene>
    <name evidence="3" type="ORF">OUZ56_020198</name>
</gene>
<keyword evidence="4" id="KW-1185">Reference proteome</keyword>
<feature type="domain" description="SEC7" evidence="2">
    <location>
        <begin position="624"/>
        <end position="814"/>
    </location>
</feature>
<feature type="region of interest" description="Disordered" evidence="1">
    <location>
        <begin position="1384"/>
        <end position="1404"/>
    </location>
</feature>
<sequence>MREHRKQRCAQENIDSNAEMAQIIVEDLSSNGFYVIQGELSILLNSMRRPFKWSSQIYQEEEQDVLIKNLNQLKEQLNQVSSLAELDLLAVLGPFLEVIRSEDTSGPVTELALSAVFKFLSYGLIDPTHESAAIVVESLADAVTHARFVGTDSGSDEVVLMKILHVLRMLILHPAGILLSNESVCEIMQSCFRICFETRLSELLRKSAEHSLSEMVRLLYERVPQFPLQEIKGSVNYKKLKMRTAAYDPSRNKKKSRSPKPRPKTLAVNTNGTSKSGQAVEAPVSPCVETPTTKESTESFPVLNPTEENTIADSESTVETPTICQSVDHSTSVEVETPVVTVSMAQEETPFQTIDTAAQDYVNAQGVRFISSEPTSEESGGRSHVPYGLPCVRELLRFLVSLINPLERQNSEAMIHVGLRLLTIAVETAADVIAAVPSLQTLIQDETCRSLFSLLNSDRLSVVAAACRLCFLLFESARTRLKFQLETYLLKLMEIVAHESPKVAYERRLVALEAIAQLCRTPGLVTELYLNYDCDCHTSDLFQELIKHLSKNVSPLATGGIYTIHLLSLEALLIVVDSIEAHCLTQRNGKGNGLLEHQSSSRMPPAARKSRLVELSADVPSEEHLSSIRHKKKLLIAGAEHFNSKPAKGIQFLQENGLLSDPLDPTQVAVLLRECSRLDKKMIGEYISNRKNLNVLEAFVHSFDFHGIRIDEALRYYLETFRLPGEAPLISLLMEQFADHWFKCNDAPFFNADAAFTLAYAVIMLNVDQHNTNVKRQNIPMTVDEFKRNLTKVNGGQDFESSMLEEIYQAIRSEEIVMPAEQTGLVKDNYLWKVLLRRGATKDGRYIHAPSGIFDRDLFALSWSPTMAALSCLLDKAQPEGSGIVEWVLQAIRKLSTVAAHFSRTDVFDHIVQTMIKFSCLLPSGDNPPIQAVAFGQNRKAQVATSTVFQLVQRHGDILREGWKPLVECIMQFYRMRVLPDELVEAEDPFDPHTKVKLLGADIPLRSETSGLFSSIYSYIALSEGSSSGRAGSAEEQESMNRAKACALECNIEQLISDSKFLQTNALQDFVKVLIASNDVSNIDEFGVIFVLELIIRITVQNRDRVTCIWNPVRDHIYGLVMGAAASDRIFILERSIVALLLLTGRLMRREDVAPIVLQSLRMLLMLKPQVLSRVSRQVSYGLHELLKTGAANVHTTGDWRVLFTLLECVGAGAQPPSVHRGELAPSVSMEAITEPAVSVASSDTDVTELPAASDVSGSIDRGYTSDSELYENRVNRSASAPGASGVHGSSPELNVPAGGGGWIFVGRQGEIEHLKGKQAPGREYNIVHDRKLLAHDPLAFVKSCESLTFLIRDVAHITPENFECAVQCIRTFVEASLNVGMTINRPQSNPSGHPSSQDNFRRSKSFHANDHSTEHNEIQELPANYHQVPVQLLDLMHTLHTRAAQIYRWWATESADTETHVNEEKDAPSNFQLSPSLWIRGWCPLLQGIARLCCDSRKQVRTTAITYLQRSLLVHDLQNLTASEWESCFNTVLFPLLAKLLEPQRSIATVRAHRQADHSSWEETRIRAATLLSKVFLQHLGPLLQLPTFTALWLTLLDFMDKYMHVENNDLLAEAVPEMMKNLLLVMETAGVFGSNADELDQTPIKTSDTTSPQALHLKTQLWNMTCDRIDVFLPGLRQEITRSKTPIARVPAAPLSEDFSLTVVPNEVESPELAEGPLSLESVASNPEPPSQENPSELEEATVSSTDVSADVPAGPEVLAVEDNTNSTEVSEESKSPLNFVPQSMFSVWNVPDPSDAAALFFHDLTPGPADDNQAISDSSSIIEDEPINHLGIRQTPILPISLIPEDGSAIPVVPLPVFSTAVPAVEVEASDITEQQNPDIMQEEPQSDANLLPLILVPEVNDPSLTSEVSVLSPVNTQEDK</sequence>
<dbReference type="SUPFAM" id="SSF48371">
    <property type="entry name" value="ARM repeat"/>
    <property type="match status" value="1"/>
</dbReference>
<dbReference type="SMART" id="SM00222">
    <property type="entry name" value="Sec7"/>
    <property type="match status" value="1"/>
</dbReference>
<feature type="compositionally biased region" description="Basic residues" evidence="1">
    <location>
        <begin position="252"/>
        <end position="263"/>
    </location>
</feature>
<accession>A0ABQ9ZDU3</accession>
<dbReference type="CDD" id="cd00171">
    <property type="entry name" value="Sec7"/>
    <property type="match status" value="1"/>
</dbReference>
<protein>
    <recommendedName>
        <fullName evidence="2">SEC7 domain-containing protein</fullName>
    </recommendedName>
</protein>
<feature type="compositionally biased region" description="Polar residues" evidence="1">
    <location>
        <begin position="267"/>
        <end position="277"/>
    </location>
</feature>
<reference evidence="3 4" key="1">
    <citation type="journal article" date="2023" name="Nucleic Acids Res.">
        <title>The hologenome of Daphnia magna reveals possible DNA methylation and microbiome-mediated evolution of the host genome.</title>
        <authorList>
            <person name="Chaturvedi A."/>
            <person name="Li X."/>
            <person name="Dhandapani V."/>
            <person name="Marshall H."/>
            <person name="Kissane S."/>
            <person name="Cuenca-Cambronero M."/>
            <person name="Asole G."/>
            <person name="Calvet F."/>
            <person name="Ruiz-Romero M."/>
            <person name="Marangio P."/>
            <person name="Guigo R."/>
            <person name="Rago D."/>
            <person name="Mirbahai L."/>
            <person name="Eastwood N."/>
            <person name="Colbourne J.K."/>
            <person name="Zhou J."/>
            <person name="Mallon E."/>
            <person name="Orsini L."/>
        </authorList>
    </citation>
    <scope>NUCLEOTIDE SEQUENCE [LARGE SCALE GENOMIC DNA]</scope>
    <source>
        <strain evidence="3">LRV0_1</strain>
    </source>
</reference>
<organism evidence="3 4">
    <name type="scientific">Daphnia magna</name>
    <dbReference type="NCBI Taxonomy" id="35525"/>
    <lineage>
        <taxon>Eukaryota</taxon>
        <taxon>Metazoa</taxon>
        <taxon>Ecdysozoa</taxon>
        <taxon>Arthropoda</taxon>
        <taxon>Crustacea</taxon>
        <taxon>Branchiopoda</taxon>
        <taxon>Diplostraca</taxon>
        <taxon>Cladocera</taxon>
        <taxon>Anomopoda</taxon>
        <taxon>Daphniidae</taxon>
        <taxon>Daphnia</taxon>
    </lineage>
</organism>
<dbReference type="PANTHER" id="PTHR10663:SF388">
    <property type="entry name" value="GOLGI-SPECIFIC BREFELDIN A-RESISTANCE GUANINE NUCLEOTIDE EXCHANGE FACTOR 1"/>
    <property type="match status" value="1"/>
</dbReference>
<dbReference type="InterPro" id="IPR016024">
    <property type="entry name" value="ARM-type_fold"/>
</dbReference>
<dbReference type="InterPro" id="IPR023394">
    <property type="entry name" value="Sec7_C_sf"/>
</dbReference>
<feature type="region of interest" description="Disordered" evidence="1">
    <location>
        <begin position="1722"/>
        <end position="1755"/>
    </location>
</feature>
<comment type="caution">
    <text evidence="3">The sequence shown here is derived from an EMBL/GenBank/DDBJ whole genome shotgun (WGS) entry which is preliminary data.</text>
</comment>
<dbReference type="Pfam" id="PF12783">
    <property type="entry name" value="Sec7-like_HUS"/>
    <property type="match status" value="1"/>
</dbReference>
<dbReference type="Pfam" id="PF01369">
    <property type="entry name" value="Sec7"/>
    <property type="match status" value="1"/>
</dbReference>
<dbReference type="PANTHER" id="PTHR10663">
    <property type="entry name" value="GUANYL-NUCLEOTIDE EXCHANGE FACTOR"/>
    <property type="match status" value="1"/>
</dbReference>
<dbReference type="InterPro" id="IPR035999">
    <property type="entry name" value="Sec7_dom_sf"/>
</dbReference>
<dbReference type="InterPro" id="IPR000904">
    <property type="entry name" value="Sec7_dom"/>
</dbReference>
<evidence type="ECO:0000313" key="3">
    <source>
        <dbReference type="EMBL" id="KAK4011077.1"/>
    </source>
</evidence>
<evidence type="ECO:0000259" key="2">
    <source>
        <dbReference type="PROSITE" id="PS50190"/>
    </source>
</evidence>
<evidence type="ECO:0000256" key="1">
    <source>
        <dbReference type="SAM" id="MobiDB-lite"/>
    </source>
</evidence>
<feature type="compositionally biased region" description="Polar residues" evidence="1">
    <location>
        <begin position="1384"/>
        <end position="1399"/>
    </location>
</feature>
<dbReference type="PROSITE" id="PS50190">
    <property type="entry name" value="SEC7"/>
    <property type="match status" value="1"/>
</dbReference>
<dbReference type="SUPFAM" id="SSF48425">
    <property type="entry name" value="Sec7 domain"/>
    <property type="match status" value="1"/>
</dbReference>
<dbReference type="Gene3D" id="1.10.220.20">
    <property type="match status" value="1"/>
</dbReference>
<dbReference type="InterPro" id="IPR032691">
    <property type="entry name" value="Mon2/Sec7/BIG1-like_HUS"/>
</dbReference>
<dbReference type="EMBL" id="JAOYFB010000003">
    <property type="protein sequence ID" value="KAK4011077.1"/>
    <property type="molecule type" value="Genomic_DNA"/>
</dbReference>
<feature type="region of interest" description="Disordered" evidence="1">
    <location>
        <begin position="246"/>
        <end position="300"/>
    </location>
</feature>
<name>A0ABQ9ZDU3_9CRUS</name>
<dbReference type="Pfam" id="PF23325">
    <property type="entry name" value="TPR_28"/>
    <property type="match status" value="1"/>
</dbReference>
<proteinExistence type="predicted"/>
<dbReference type="InterPro" id="IPR056604">
    <property type="entry name" value="GBF1-like_TPR"/>
</dbReference>
<dbReference type="Proteomes" id="UP001234178">
    <property type="component" value="Unassembled WGS sequence"/>
</dbReference>
<evidence type="ECO:0000313" key="4">
    <source>
        <dbReference type="Proteomes" id="UP001234178"/>
    </source>
</evidence>